<dbReference type="Proteomes" id="UP000256629">
    <property type="component" value="Unassembled WGS sequence"/>
</dbReference>
<feature type="domain" description="3-keto-alpha-glucoside-1,2-lyase/3-keto-2-hydroxy-glucal hydratase" evidence="1">
    <location>
        <begin position="30"/>
        <end position="273"/>
    </location>
</feature>
<dbReference type="Pfam" id="PF06439">
    <property type="entry name" value="3keto-disac_hyd"/>
    <property type="match status" value="1"/>
</dbReference>
<reference evidence="2 3" key="1">
    <citation type="submission" date="2018-07" db="EMBL/GenBank/DDBJ databases">
        <title>Genomic Encyclopedia of Type Strains, Phase III (KMG-III): the genomes of soil and plant-associated and newly described type strains.</title>
        <authorList>
            <person name="Whitman W."/>
        </authorList>
    </citation>
    <scope>NUCLEOTIDE SEQUENCE [LARGE SCALE GENOMIC DNA]</scope>
    <source>
        <strain evidence="2 3">CECT 8487</strain>
    </source>
</reference>
<dbReference type="GO" id="GO:0016787">
    <property type="term" value="F:hydrolase activity"/>
    <property type="evidence" value="ECO:0007669"/>
    <property type="project" value="InterPro"/>
</dbReference>
<protein>
    <submittedName>
        <fullName evidence="2">Uncharacterized protein DUF1080</fullName>
    </submittedName>
</protein>
<name>A0A3D9H655_9FLAO</name>
<dbReference type="Gene3D" id="2.60.120.560">
    <property type="entry name" value="Exo-inulinase, domain 1"/>
    <property type="match status" value="1"/>
</dbReference>
<evidence type="ECO:0000313" key="3">
    <source>
        <dbReference type="Proteomes" id="UP000256629"/>
    </source>
</evidence>
<dbReference type="PROSITE" id="PS51257">
    <property type="entry name" value="PROKAR_LIPOPROTEIN"/>
    <property type="match status" value="1"/>
</dbReference>
<comment type="caution">
    <text evidence="2">The sequence shown here is derived from an EMBL/GenBank/DDBJ whole genome shotgun (WGS) entry which is preliminary data.</text>
</comment>
<sequence>MKQPLFLFTIFAILLSCNPSKKQTNPDSEEWVFLFNGNDLTGWDIKISGHELNDNYKETFIVQDSMIRVNYNNYETFDDKFGHMYYETPFSYYKLSFDYRFIGKQTPGGAHWNVRNSGVMLHSQSAASIEIGQTFPVSVELQLLGGLNDGIRQTANVCTPGTAVVFNDTINFEHCIRSNSKTFNGDQWVHVDATIMGGEYMEFFVNGVSVLKFDKPQINGGFSFEWEKGKDWDRNKIVRDKQSWIAKKGTILTEGYIALQAESSPIDFKNIKLLDLCGCMDPKARNYKTYYIKDKPESCEYK</sequence>
<dbReference type="InterPro" id="IPR010496">
    <property type="entry name" value="AL/BT2_dom"/>
</dbReference>
<dbReference type="AlphaFoldDB" id="A0A3D9H655"/>
<dbReference type="EMBL" id="QRDX01000009">
    <property type="protein sequence ID" value="RED44983.1"/>
    <property type="molecule type" value="Genomic_DNA"/>
</dbReference>
<dbReference type="RefSeq" id="WP_116525064.1">
    <property type="nucleotide sequence ID" value="NZ_QRDX01000009.1"/>
</dbReference>
<dbReference type="OrthoDB" id="9787527at2"/>
<organism evidence="2 3">
    <name type="scientific">Seonamhaeicola aphaedonensis</name>
    <dbReference type="NCBI Taxonomy" id="1461338"/>
    <lineage>
        <taxon>Bacteria</taxon>
        <taxon>Pseudomonadati</taxon>
        <taxon>Bacteroidota</taxon>
        <taxon>Flavobacteriia</taxon>
        <taxon>Flavobacteriales</taxon>
        <taxon>Flavobacteriaceae</taxon>
    </lineage>
</organism>
<evidence type="ECO:0000313" key="2">
    <source>
        <dbReference type="EMBL" id="RED44983.1"/>
    </source>
</evidence>
<keyword evidence="3" id="KW-1185">Reference proteome</keyword>
<proteinExistence type="predicted"/>
<accession>A0A3D9H655</accession>
<evidence type="ECO:0000259" key="1">
    <source>
        <dbReference type="Pfam" id="PF06439"/>
    </source>
</evidence>
<gene>
    <name evidence="2" type="ORF">DFQ02_109100</name>
</gene>